<dbReference type="Proteomes" id="UP001158576">
    <property type="component" value="Chromosome 2"/>
</dbReference>
<gene>
    <name evidence="2" type="ORF">OKIOD_LOCUS13017</name>
</gene>
<evidence type="ECO:0000313" key="2">
    <source>
        <dbReference type="EMBL" id="CAG5109758.1"/>
    </source>
</evidence>
<evidence type="ECO:0000256" key="1">
    <source>
        <dbReference type="SAM" id="MobiDB-lite"/>
    </source>
</evidence>
<keyword evidence="3" id="KW-1185">Reference proteome</keyword>
<feature type="region of interest" description="Disordered" evidence="1">
    <location>
        <begin position="131"/>
        <end position="150"/>
    </location>
</feature>
<name>A0ABN7T3C6_OIKDI</name>
<protein>
    <submittedName>
        <fullName evidence="2">Oidioi.mRNA.OKI2018_I69.chr2.g4252.t1.cds</fullName>
    </submittedName>
</protein>
<evidence type="ECO:0000313" key="3">
    <source>
        <dbReference type="Proteomes" id="UP001158576"/>
    </source>
</evidence>
<accession>A0ABN7T3C6</accession>
<organism evidence="2 3">
    <name type="scientific">Oikopleura dioica</name>
    <name type="common">Tunicate</name>
    <dbReference type="NCBI Taxonomy" id="34765"/>
    <lineage>
        <taxon>Eukaryota</taxon>
        <taxon>Metazoa</taxon>
        <taxon>Chordata</taxon>
        <taxon>Tunicata</taxon>
        <taxon>Appendicularia</taxon>
        <taxon>Copelata</taxon>
        <taxon>Oikopleuridae</taxon>
        <taxon>Oikopleura</taxon>
    </lineage>
</organism>
<sequence length="150" mass="16915">MKLLRCLHRNFAASVENGAKGADPAERARFLGNEINEERELPSAEDLGEFIKEMAMSVRQYSDLLARLSDSLKSDEKIAAKGNDEYRDFRRLLQNSIDSAKFLSPELEIISKFVIPLSGDNIGSIKLQKTSDENENEKVEEIKCEFSDSV</sequence>
<reference evidence="2 3" key="1">
    <citation type="submission" date="2021-04" db="EMBL/GenBank/DDBJ databases">
        <authorList>
            <person name="Bliznina A."/>
        </authorList>
    </citation>
    <scope>NUCLEOTIDE SEQUENCE [LARGE SCALE GENOMIC DNA]</scope>
</reference>
<proteinExistence type="predicted"/>
<dbReference type="EMBL" id="OU015567">
    <property type="protein sequence ID" value="CAG5109758.1"/>
    <property type="molecule type" value="Genomic_DNA"/>
</dbReference>